<evidence type="ECO:0008006" key="4">
    <source>
        <dbReference type="Google" id="ProtNLM"/>
    </source>
</evidence>
<accession>A0AAD9NEL4</accession>
<dbReference type="EMBL" id="JAODUP010000050">
    <property type="protein sequence ID" value="KAK2165431.1"/>
    <property type="molecule type" value="Genomic_DNA"/>
</dbReference>
<dbReference type="PANTHER" id="PTHR20988:SF2">
    <property type="entry name" value="TRANSMEMBRANE PROTEIN 183A-RELATED"/>
    <property type="match status" value="1"/>
</dbReference>
<organism evidence="2 3">
    <name type="scientific">Paralvinella palmiformis</name>
    <dbReference type="NCBI Taxonomy" id="53620"/>
    <lineage>
        <taxon>Eukaryota</taxon>
        <taxon>Metazoa</taxon>
        <taxon>Spiralia</taxon>
        <taxon>Lophotrochozoa</taxon>
        <taxon>Annelida</taxon>
        <taxon>Polychaeta</taxon>
        <taxon>Sedentaria</taxon>
        <taxon>Canalipalpata</taxon>
        <taxon>Terebellida</taxon>
        <taxon>Terebelliformia</taxon>
        <taxon>Alvinellidae</taxon>
        <taxon>Paralvinella</taxon>
    </lineage>
</organism>
<proteinExistence type="predicted"/>
<comment type="caution">
    <text evidence="2">The sequence shown here is derived from an EMBL/GenBank/DDBJ whole genome shotgun (WGS) entry which is preliminary data.</text>
</comment>
<reference evidence="2" key="1">
    <citation type="journal article" date="2023" name="Mol. Biol. Evol.">
        <title>Third-Generation Sequencing Reveals the Adaptive Role of the Epigenome in Three Deep-Sea Polychaetes.</title>
        <authorList>
            <person name="Perez M."/>
            <person name="Aroh O."/>
            <person name="Sun Y."/>
            <person name="Lan Y."/>
            <person name="Juniper S.K."/>
            <person name="Young C.R."/>
            <person name="Angers B."/>
            <person name="Qian P.Y."/>
        </authorList>
    </citation>
    <scope>NUCLEOTIDE SEQUENCE</scope>
    <source>
        <strain evidence="2">P08H-3</strain>
    </source>
</reference>
<evidence type="ECO:0000313" key="2">
    <source>
        <dbReference type="EMBL" id="KAK2165431.1"/>
    </source>
</evidence>
<dbReference type="Proteomes" id="UP001208570">
    <property type="component" value="Unassembled WGS sequence"/>
</dbReference>
<protein>
    <recommendedName>
        <fullName evidence="4">Transmembrane protein 183</fullName>
    </recommendedName>
</protein>
<dbReference type="AlphaFoldDB" id="A0AAD9NEL4"/>
<sequence>MPKGSRRAKSQTKHQLSEHYTQADFTVNDFANAKPTVTKSGRMSKALLNAFSVQAKQLVGQKDISTEVLTWYEQAESDDELNDEKLDDPDNKDEERVPDSGTRRHARPKCRLVLTDDECSHGEVYPIDLWVVIGDWIHPEDVLLFASICRGSHVVTHTARFWISMYKRFYRQSSNLSPTLQQSAIDRIHGLRARVIRSLFIMYEPFQLQLQARISFDKDPECLKGAKCMLIWYQKVKSYWHFFFKFSYHVYSGHVCPLAASARKQSAKLNDANIHFNPDCGTCVLQVITQNFIPIPPLVMGQVLAKTSLSVGHGMRYHKMKLIFTPQQYTSVNNALHSGTTVVMDPVLNSYVLNWWDPKYPQQNT</sequence>
<dbReference type="GO" id="GO:0019005">
    <property type="term" value="C:SCF ubiquitin ligase complex"/>
    <property type="evidence" value="ECO:0007669"/>
    <property type="project" value="TreeGrafter"/>
</dbReference>
<gene>
    <name evidence="2" type="ORF">LSH36_50g02018</name>
</gene>
<name>A0AAD9NEL4_9ANNE</name>
<dbReference type="GO" id="GO:0031647">
    <property type="term" value="P:regulation of protein stability"/>
    <property type="evidence" value="ECO:0007669"/>
    <property type="project" value="TreeGrafter"/>
</dbReference>
<keyword evidence="3" id="KW-1185">Reference proteome</keyword>
<dbReference type="PANTHER" id="PTHR20988">
    <property type="entry name" value="TRANSMEMBRANE PROTEIN 183A-RELATED"/>
    <property type="match status" value="1"/>
</dbReference>
<feature type="region of interest" description="Disordered" evidence="1">
    <location>
        <begin position="1"/>
        <end position="21"/>
    </location>
</feature>
<feature type="compositionally biased region" description="Basic and acidic residues" evidence="1">
    <location>
        <begin position="93"/>
        <end position="102"/>
    </location>
</feature>
<dbReference type="InterPro" id="IPR026509">
    <property type="entry name" value="TMEM183"/>
</dbReference>
<feature type="compositionally biased region" description="Basic residues" evidence="1">
    <location>
        <begin position="1"/>
        <end position="12"/>
    </location>
</feature>
<evidence type="ECO:0000256" key="1">
    <source>
        <dbReference type="SAM" id="MobiDB-lite"/>
    </source>
</evidence>
<feature type="compositionally biased region" description="Acidic residues" evidence="1">
    <location>
        <begin position="79"/>
        <end position="92"/>
    </location>
</feature>
<evidence type="ECO:0000313" key="3">
    <source>
        <dbReference type="Proteomes" id="UP001208570"/>
    </source>
</evidence>
<feature type="region of interest" description="Disordered" evidence="1">
    <location>
        <begin position="79"/>
        <end position="103"/>
    </location>
</feature>